<organism evidence="1">
    <name type="scientific">Ixodes ricinus</name>
    <name type="common">Common tick</name>
    <name type="synonym">Acarus ricinus</name>
    <dbReference type="NCBI Taxonomy" id="34613"/>
    <lineage>
        <taxon>Eukaryota</taxon>
        <taxon>Metazoa</taxon>
        <taxon>Ecdysozoa</taxon>
        <taxon>Arthropoda</taxon>
        <taxon>Chelicerata</taxon>
        <taxon>Arachnida</taxon>
        <taxon>Acari</taxon>
        <taxon>Parasitiformes</taxon>
        <taxon>Ixodida</taxon>
        <taxon>Ixodoidea</taxon>
        <taxon>Ixodidae</taxon>
        <taxon>Ixodinae</taxon>
        <taxon>Ixodes</taxon>
    </lineage>
</organism>
<evidence type="ECO:0000313" key="1">
    <source>
        <dbReference type="EMBL" id="MXU93823.1"/>
    </source>
</evidence>
<proteinExistence type="predicted"/>
<sequence length="152" mass="16904">MCRAVFPFLVAALTLAPRLSSSLTTFTWPSLAARWRAFSPFALLVLISMLPLRYSKTFSRLPARAARKKLAFPSVIAADAGRWRSAQMPSSVQRTTLYRVGSDGSPYWQTQYSSCARSRALLPRVQTVAAMDVFSAALIQVTKEHGTHHRCI</sequence>
<accession>A0A6B0UVD6</accession>
<name>A0A6B0UVD6_IXORI</name>
<reference evidence="1" key="1">
    <citation type="submission" date="2019-12" db="EMBL/GenBank/DDBJ databases">
        <title>An insight into the sialome of adult female Ixodes ricinus ticks feeding for 6 days.</title>
        <authorList>
            <person name="Perner J."/>
            <person name="Ribeiro J.M.C."/>
        </authorList>
    </citation>
    <scope>NUCLEOTIDE SEQUENCE</scope>
    <source>
        <strain evidence="1">Semi-engorged</strain>
        <tissue evidence="1">Salivary glands</tissue>
    </source>
</reference>
<dbReference type="EMBL" id="GIFC01011740">
    <property type="protein sequence ID" value="MXU93823.1"/>
    <property type="molecule type" value="Transcribed_RNA"/>
</dbReference>
<protein>
    <submittedName>
        <fullName evidence="1">Putative secreted protein</fullName>
    </submittedName>
</protein>
<dbReference type="AlphaFoldDB" id="A0A6B0UVD6"/>